<evidence type="ECO:0000256" key="1">
    <source>
        <dbReference type="SAM" id="SignalP"/>
    </source>
</evidence>
<sequence length="56" mass="5932">MKNFIMLIIMASVVLGLSACAKKPRPQGSFSATECKSVCDKSGCNTRCISADGSFK</sequence>
<comment type="caution">
    <text evidence="2">The sequence shown here is derived from an EMBL/GenBank/DDBJ whole genome shotgun (WGS) entry which is preliminary data.</text>
</comment>
<dbReference type="PATRIC" id="fig|1357399.3.peg.378"/>
<dbReference type="HOGENOM" id="CLU_3008035_0_0_7"/>
<name>V8CKB7_9HELI</name>
<protein>
    <recommendedName>
        <fullName evidence="4">Lipoprotein</fullName>
    </recommendedName>
</protein>
<gene>
    <name evidence="2" type="ORF">HMPREF2087_00363</name>
</gene>
<dbReference type="PROSITE" id="PS51257">
    <property type="entry name" value="PROKAR_LIPOPROTEIN"/>
    <property type="match status" value="1"/>
</dbReference>
<evidence type="ECO:0008006" key="4">
    <source>
        <dbReference type="Google" id="ProtNLM"/>
    </source>
</evidence>
<evidence type="ECO:0000313" key="3">
    <source>
        <dbReference type="Proteomes" id="UP000018688"/>
    </source>
</evidence>
<feature type="chain" id="PRO_5004768977" description="Lipoprotein" evidence="1">
    <location>
        <begin position="22"/>
        <end position="56"/>
    </location>
</feature>
<dbReference type="STRING" id="1357399.HMPREF2087_00363"/>
<dbReference type="OrthoDB" id="5329779at2"/>
<evidence type="ECO:0000313" key="2">
    <source>
        <dbReference type="EMBL" id="ETD27445.1"/>
    </source>
</evidence>
<dbReference type="RefSeq" id="WP_023929272.1">
    <property type="nucleotide sequence ID" value="NZ_KI669458.1"/>
</dbReference>
<keyword evidence="3" id="KW-1185">Reference proteome</keyword>
<dbReference type="Proteomes" id="UP000018688">
    <property type="component" value="Unassembled WGS sequence"/>
</dbReference>
<keyword evidence="1" id="KW-0732">Signal</keyword>
<proteinExistence type="predicted"/>
<dbReference type="EMBL" id="AZJJ01000001">
    <property type="protein sequence ID" value="ETD27445.1"/>
    <property type="molecule type" value="Genomic_DNA"/>
</dbReference>
<feature type="signal peptide" evidence="1">
    <location>
        <begin position="1"/>
        <end position="21"/>
    </location>
</feature>
<reference evidence="2 3" key="1">
    <citation type="submission" date="2013-10" db="EMBL/GenBank/DDBJ databases">
        <title>The Genome Sequence of Helicobacter canis NCTC 12740.</title>
        <authorList>
            <consortium name="The Broad Institute Genomics Platform"/>
            <person name="Earl A."/>
            <person name="Fox J.G."/>
            <person name="Shen Z."/>
            <person name="Young S.K."/>
            <person name="Zeng Q."/>
            <person name="Gargeya S."/>
            <person name="Fitzgerald M."/>
            <person name="Abouelleil A."/>
            <person name="Alvarado L."/>
            <person name="Chapman S.B."/>
            <person name="Gainer-Dewar J."/>
            <person name="Goldberg J."/>
            <person name="Griggs A."/>
            <person name="Gujja S."/>
            <person name="Hansen M."/>
            <person name="Howarth C."/>
            <person name="Imamovic A."/>
            <person name="Ireland A."/>
            <person name="Larimer J."/>
            <person name="McCowan C."/>
            <person name="Murphy C."/>
            <person name="Pearson M."/>
            <person name="Poon T.W."/>
            <person name="Priest M."/>
            <person name="Roberts A."/>
            <person name="Saif S."/>
            <person name="Shea T."/>
            <person name="Sykes S."/>
            <person name="Wortman J."/>
            <person name="Nusbaum C."/>
            <person name="Birren B."/>
        </authorList>
    </citation>
    <scope>NUCLEOTIDE SEQUENCE [LARGE SCALE GENOMIC DNA]</scope>
    <source>
        <strain evidence="2 3">NCTC 12740</strain>
    </source>
</reference>
<accession>V8CKB7</accession>
<dbReference type="AlphaFoldDB" id="V8CKB7"/>
<organism evidence="2 3">
    <name type="scientific">Helicobacter canis NCTC 12740</name>
    <dbReference type="NCBI Taxonomy" id="1357399"/>
    <lineage>
        <taxon>Bacteria</taxon>
        <taxon>Pseudomonadati</taxon>
        <taxon>Campylobacterota</taxon>
        <taxon>Epsilonproteobacteria</taxon>
        <taxon>Campylobacterales</taxon>
        <taxon>Helicobacteraceae</taxon>
        <taxon>Helicobacter</taxon>
    </lineage>
</organism>